<feature type="compositionally biased region" description="Basic and acidic residues" evidence="2">
    <location>
        <begin position="16"/>
        <end position="37"/>
    </location>
</feature>
<gene>
    <name evidence="4" type="ORF">GCM10022377_14900</name>
</gene>
<protein>
    <submittedName>
        <fullName evidence="4">CsbD family protein</fullName>
    </submittedName>
</protein>
<evidence type="ECO:0000313" key="4">
    <source>
        <dbReference type="EMBL" id="GAA3702279.1"/>
    </source>
</evidence>
<dbReference type="Proteomes" id="UP001501536">
    <property type="component" value="Unassembled WGS sequence"/>
</dbReference>
<dbReference type="EMBL" id="BAABCJ010000002">
    <property type="protein sequence ID" value="GAA3702279.1"/>
    <property type="molecule type" value="Genomic_DNA"/>
</dbReference>
<evidence type="ECO:0000259" key="3">
    <source>
        <dbReference type="Pfam" id="PF05532"/>
    </source>
</evidence>
<dbReference type="Gene3D" id="1.10.1470.10">
    <property type="entry name" value="YjbJ"/>
    <property type="match status" value="1"/>
</dbReference>
<accession>A0ABP7DC59</accession>
<comment type="caution">
    <text evidence="4">The sequence shown here is derived from an EMBL/GenBank/DDBJ whole genome shotgun (WGS) entry which is preliminary data.</text>
</comment>
<feature type="compositionally biased region" description="Basic and acidic residues" evidence="2">
    <location>
        <begin position="47"/>
        <end position="67"/>
    </location>
</feature>
<evidence type="ECO:0000256" key="1">
    <source>
        <dbReference type="ARBA" id="ARBA00009129"/>
    </source>
</evidence>
<dbReference type="InterPro" id="IPR036629">
    <property type="entry name" value="YjbJ_sf"/>
</dbReference>
<name>A0ABP7DC59_9MICC</name>
<keyword evidence="5" id="KW-1185">Reference proteome</keyword>
<proteinExistence type="inferred from homology"/>
<dbReference type="InterPro" id="IPR008462">
    <property type="entry name" value="CsbD"/>
</dbReference>
<sequence length="67" mass="7008">MGLDDKIGNKAQEMSGKAKEAVGDATDNRDLQAEGVKDQAAANAKQAGEKVGDAARDVKDGFTDDNR</sequence>
<feature type="region of interest" description="Disordered" evidence="2">
    <location>
        <begin position="1"/>
        <end position="67"/>
    </location>
</feature>
<organism evidence="4 5">
    <name type="scientific">Zhihengliuella alba</name>
    <dbReference type="NCBI Taxonomy" id="547018"/>
    <lineage>
        <taxon>Bacteria</taxon>
        <taxon>Bacillati</taxon>
        <taxon>Actinomycetota</taxon>
        <taxon>Actinomycetes</taxon>
        <taxon>Micrococcales</taxon>
        <taxon>Micrococcaceae</taxon>
        <taxon>Zhihengliuella</taxon>
    </lineage>
</organism>
<dbReference type="RefSeq" id="WP_344882294.1">
    <property type="nucleotide sequence ID" value="NZ_BAABCJ010000002.1"/>
</dbReference>
<evidence type="ECO:0000256" key="2">
    <source>
        <dbReference type="SAM" id="MobiDB-lite"/>
    </source>
</evidence>
<dbReference type="SUPFAM" id="SSF69047">
    <property type="entry name" value="Hypothetical protein YjbJ"/>
    <property type="match status" value="1"/>
</dbReference>
<evidence type="ECO:0000313" key="5">
    <source>
        <dbReference type="Proteomes" id="UP001501536"/>
    </source>
</evidence>
<dbReference type="Pfam" id="PF05532">
    <property type="entry name" value="CsbD"/>
    <property type="match status" value="1"/>
</dbReference>
<feature type="domain" description="CsbD-like" evidence="3">
    <location>
        <begin position="5"/>
        <end position="57"/>
    </location>
</feature>
<reference evidence="5" key="1">
    <citation type="journal article" date="2019" name="Int. J. Syst. Evol. Microbiol.">
        <title>The Global Catalogue of Microorganisms (GCM) 10K type strain sequencing project: providing services to taxonomists for standard genome sequencing and annotation.</title>
        <authorList>
            <consortium name="The Broad Institute Genomics Platform"/>
            <consortium name="The Broad Institute Genome Sequencing Center for Infectious Disease"/>
            <person name="Wu L."/>
            <person name="Ma J."/>
        </authorList>
    </citation>
    <scope>NUCLEOTIDE SEQUENCE [LARGE SCALE GENOMIC DNA]</scope>
    <source>
        <strain evidence="5">JCM 16961</strain>
    </source>
</reference>
<comment type="similarity">
    <text evidence="1">Belongs to the UPF0337 (CsbD) family.</text>
</comment>